<feature type="region of interest" description="Disordered" evidence="1">
    <location>
        <begin position="254"/>
        <end position="330"/>
    </location>
</feature>
<dbReference type="AlphaFoldDB" id="A0A9W8I3A5"/>
<reference evidence="2" key="1">
    <citation type="submission" date="2022-07" db="EMBL/GenBank/DDBJ databases">
        <title>Phylogenomic reconstructions and comparative analyses of Kickxellomycotina fungi.</title>
        <authorList>
            <person name="Reynolds N.K."/>
            <person name="Stajich J.E."/>
            <person name="Barry K."/>
            <person name="Grigoriev I.V."/>
            <person name="Crous P."/>
            <person name="Smith M.E."/>
        </authorList>
    </citation>
    <scope>NUCLEOTIDE SEQUENCE</scope>
    <source>
        <strain evidence="2">NRRL 1566</strain>
    </source>
</reference>
<evidence type="ECO:0000313" key="2">
    <source>
        <dbReference type="EMBL" id="KAJ2843946.1"/>
    </source>
</evidence>
<dbReference type="EMBL" id="JANBUW010001241">
    <property type="protein sequence ID" value="KAJ2843946.1"/>
    <property type="molecule type" value="Genomic_DNA"/>
</dbReference>
<feature type="compositionally biased region" description="Polar residues" evidence="1">
    <location>
        <begin position="302"/>
        <end position="311"/>
    </location>
</feature>
<sequence>MNSRNPQQSGQRRAGYFGTTMDSQQTAIPPLGQGGLSGFNGVVFESGGGGTPGAGELGGIHDSPSLHPRPPTYSSYQPADQSAALHREVLQLRRANQALVAAHDARYHAAVKLLSDITVSDDNAVSDDGDKRKQLTRLLLALLDPAAIDDAEADKQNDLDNPTDLRQQQTLPAASVPPSVKPTSTFHSSDRVRNSGVDNLTSRPQSRDTINTRPAVMDWDANALREVASQGHVAHNESSGDRYAAESRKAIGSHSLQSFGRQQSISRLQRWQQPTEQQQQQQRLSLSSSSSSNASKIEHFHSSSPTKAQQEQFRRSNIDTNQKLGNGNGEKLGPLAISLMDTGNNRFEQNPNARFVLYSPSAGIFQAPTLDAL</sequence>
<protein>
    <submittedName>
        <fullName evidence="2">Uncharacterized protein</fullName>
    </submittedName>
</protein>
<organism evidence="2 3">
    <name type="scientific">Coemansia brasiliensis</name>
    <dbReference type="NCBI Taxonomy" id="2650707"/>
    <lineage>
        <taxon>Eukaryota</taxon>
        <taxon>Fungi</taxon>
        <taxon>Fungi incertae sedis</taxon>
        <taxon>Zoopagomycota</taxon>
        <taxon>Kickxellomycotina</taxon>
        <taxon>Kickxellomycetes</taxon>
        <taxon>Kickxellales</taxon>
        <taxon>Kickxellaceae</taxon>
        <taxon>Coemansia</taxon>
    </lineage>
</organism>
<feature type="compositionally biased region" description="Gly residues" evidence="1">
    <location>
        <begin position="46"/>
        <end position="58"/>
    </location>
</feature>
<comment type="caution">
    <text evidence="2">The sequence shown here is derived from an EMBL/GenBank/DDBJ whole genome shotgun (WGS) entry which is preliminary data.</text>
</comment>
<name>A0A9W8I3A5_9FUNG</name>
<proteinExistence type="predicted"/>
<feature type="compositionally biased region" description="Polar residues" evidence="1">
    <location>
        <begin position="196"/>
        <end position="212"/>
    </location>
</feature>
<evidence type="ECO:0000256" key="1">
    <source>
        <dbReference type="SAM" id="MobiDB-lite"/>
    </source>
</evidence>
<feature type="region of interest" description="Disordered" evidence="1">
    <location>
        <begin position="170"/>
        <end position="213"/>
    </location>
</feature>
<keyword evidence="3" id="KW-1185">Reference proteome</keyword>
<evidence type="ECO:0000313" key="3">
    <source>
        <dbReference type="Proteomes" id="UP001139887"/>
    </source>
</evidence>
<accession>A0A9W8I3A5</accession>
<feature type="non-terminal residue" evidence="2">
    <location>
        <position position="373"/>
    </location>
</feature>
<feature type="compositionally biased region" description="Polar residues" evidence="1">
    <location>
        <begin position="254"/>
        <end position="266"/>
    </location>
</feature>
<feature type="compositionally biased region" description="Polar residues" evidence="1">
    <location>
        <begin position="1"/>
        <end position="11"/>
    </location>
</feature>
<feature type="compositionally biased region" description="Low complexity" evidence="1">
    <location>
        <begin position="267"/>
        <end position="292"/>
    </location>
</feature>
<dbReference type="OrthoDB" id="29879at2759"/>
<dbReference type="Proteomes" id="UP001139887">
    <property type="component" value="Unassembled WGS sequence"/>
</dbReference>
<feature type="region of interest" description="Disordered" evidence="1">
    <location>
        <begin position="1"/>
        <end position="80"/>
    </location>
</feature>
<gene>
    <name evidence="2" type="ORF">IWW36_005368</name>
</gene>